<dbReference type="EMBL" id="LGRN01000860">
    <property type="protein sequence ID" value="OJD10283.1"/>
    <property type="molecule type" value="Genomic_DNA"/>
</dbReference>
<evidence type="ECO:0000313" key="4">
    <source>
        <dbReference type="Proteomes" id="UP000182235"/>
    </source>
</evidence>
<dbReference type="GO" id="GO:0042626">
    <property type="term" value="F:ATPase-coupled transmembrane transporter activity"/>
    <property type="evidence" value="ECO:0007669"/>
    <property type="project" value="TreeGrafter"/>
</dbReference>
<dbReference type="STRING" id="1447872.A0A1J9PR01"/>
<gene>
    <name evidence="3" type="ORF">AJ78_08648</name>
</gene>
<dbReference type="GO" id="GO:0005524">
    <property type="term" value="F:ATP binding"/>
    <property type="evidence" value="ECO:0007669"/>
    <property type="project" value="InterPro"/>
</dbReference>
<dbReference type="Proteomes" id="UP000182235">
    <property type="component" value="Unassembled WGS sequence"/>
</dbReference>
<dbReference type="AlphaFoldDB" id="A0A1J9PR01"/>
<dbReference type="GO" id="GO:0016887">
    <property type="term" value="F:ATP hydrolysis activity"/>
    <property type="evidence" value="ECO:0007669"/>
    <property type="project" value="InterPro"/>
</dbReference>
<name>A0A1J9PR01_9EURO</name>
<dbReference type="PANTHER" id="PTHR24221">
    <property type="entry name" value="ATP-BINDING CASSETTE SUB-FAMILY B"/>
    <property type="match status" value="1"/>
</dbReference>
<organism evidence="3 4">
    <name type="scientific">Emergomyces pasteurianus Ep9510</name>
    <dbReference type="NCBI Taxonomy" id="1447872"/>
    <lineage>
        <taxon>Eukaryota</taxon>
        <taxon>Fungi</taxon>
        <taxon>Dikarya</taxon>
        <taxon>Ascomycota</taxon>
        <taxon>Pezizomycotina</taxon>
        <taxon>Eurotiomycetes</taxon>
        <taxon>Eurotiomycetidae</taxon>
        <taxon>Onygenales</taxon>
        <taxon>Ajellomycetaceae</taxon>
        <taxon>Emergomyces</taxon>
    </lineage>
</organism>
<dbReference type="PANTHER" id="PTHR24221:SF503">
    <property type="entry name" value="MITOCHONDRIAL POTASSIUM CHANNEL ATP-BINDING SUBUNIT"/>
    <property type="match status" value="1"/>
</dbReference>
<evidence type="ECO:0000259" key="2">
    <source>
        <dbReference type="Pfam" id="PF00005"/>
    </source>
</evidence>
<accession>A0A1J9PR01</accession>
<evidence type="ECO:0000313" key="3">
    <source>
        <dbReference type="EMBL" id="OJD10283.1"/>
    </source>
</evidence>
<dbReference type="Gene3D" id="3.40.50.300">
    <property type="entry name" value="P-loop containing nucleotide triphosphate hydrolases"/>
    <property type="match status" value="1"/>
</dbReference>
<dbReference type="InterPro" id="IPR003439">
    <property type="entry name" value="ABC_transporter-like_ATP-bd"/>
</dbReference>
<feature type="domain" description="ABC transporter" evidence="2">
    <location>
        <begin position="30"/>
        <end position="75"/>
    </location>
</feature>
<keyword evidence="4" id="KW-1185">Reference proteome</keyword>
<comment type="caution">
    <text evidence="3">The sequence shown here is derived from an EMBL/GenBank/DDBJ whole genome shotgun (WGS) entry which is preliminary data.</text>
</comment>
<dbReference type="InterPro" id="IPR039421">
    <property type="entry name" value="Type_1_exporter"/>
</dbReference>
<dbReference type="Pfam" id="PF00005">
    <property type="entry name" value="ABC_tran"/>
    <property type="match status" value="1"/>
</dbReference>
<dbReference type="GO" id="GO:0016020">
    <property type="term" value="C:membrane"/>
    <property type="evidence" value="ECO:0007669"/>
    <property type="project" value="TreeGrafter"/>
</dbReference>
<proteinExistence type="inferred from homology"/>
<dbReference type="SUPFAM" id="SSF52540">
    <property type="entry name" value="P-loop containing nucleoside triphosphate hydrolases"/>
    <property type="match status" value="1"/>
</dbReference>
<comment type="similarity">
    <text evidence="1">Belongs to the ABC transporter superfamily. ABCB family. Multidrug resistance exporter (TC 3.A.1.201) subfamily.</text>
</comment>
<dbReference type="VEuPathDB" id="FungiDB:AJ78_08648"/>
<dbReference type="OrthoDB" id="6500128at2759"/>
<evidence type="ECO:0000256" key="1">
    <source>
        <dbReference type="ARBA" id="ARBA00007577"/>
    </source>
</evidence>
<sequence length="85" mass="9712">MENLRYARLSAFKKKIYDACRAAAIHNNIMTFSEDYNTRVREQGVKLSDSELQRLAIARVFLKDLSILILDEATSAVDTETESEI</sequence>
<dbReference type="InterPro" id="IPR027417">
    <property type="entry name" value="P-loop_NTPase"/>
</dbReference>
<reference evidence="3 4" key="1">
    <citation type="submission" date="2015-07" db="EMBL/GenBank/DDBJ databases">
        <title>Emmonsia species relationships and genome sequence.</title>
        <authorList>
            <consortium name="The Broad Institute Genomics Platform"/>
            <person name="Cuomo C.A."/>
            <person name="Munoz J.F."/>
            <person name="Imamovic A."/>
            <person name="Priest M.E."/>
            <person name="Young S."/>
            <person name="Clay O.K."/>
            <person name="McEwen J.G."/>
        </authorList>
    </citation>
    <scope>NUCLEOTIDE SEQUENCE [LARGE SCALE GENOMIC DNA]</scope>
    <source>
        <strain evidence="3 4">UAMH 9510</strain>
    </source>
</reference>
<protein>
    <recommendedName>
        <fullName evidence="2">ABC transporter domain-containing protein</fullName>
    </recommendedName>
</protein>